<name>W7YGE8_9BACT</name>
<feature type="transmembrane region" description="Helical" evidence="9">
    <location>
        <begin position="178"/>
        <end position="199"/>
    </location>
</feature>
<evidence type="ECO:0000256" key="6">
    <source>
        <dbReference type="ARBA" id="ARBA00022847"/>
    </source>
</evidence>
<evidence type="ECO:0000256" key="7">
    <source>
        <dbReference type="ARBA" id="ARBA00022989"/>
    </source>
</evidence>
<keyword evidence="6" id="KW-0769">Symport</keyword>
<dbReference type="EMBL" id="BAMD01000024">
    <property type="protein sequence ID" value="GAF03501.1"/>
    <property type="molecule type" value="Genomic_DNA"/>
</dbReference>
<feature type="transmembrane region" description="Helical" evidence="9">
    <location>
        <begin position="291"/>
        <end position="311"/>
    </location>
</feature>
<comment type="caution">
    <text evidence="10">The sequence shown here is derived from an EMBL/GenBank/DDBJ whole genome shotgun (WGS) entry which is preliminary data.</text>
</comment>
<keyword evidence="2" id="KW-1003">Cell membrane</keyword>
<evidence type="ECO:0000313" key="11">
    <source>
        <dbReference type="Proteomes" id="UP000019402"/>
    </source>
</evidence>
<keyword evidence="7 9" id="KW-1133">Transmembrane helix</keyword>
<evidence type="ECO:0000256" key="2">
    <source>
        <dbReference type="ARBA" id="ARBA00022475"/>
    </source>
</evidence>
<feature type="transmembrane region" description="Helical" evidence="9">
    <location>
        <begin position="134"/>
        <end position="157"/>
    </location>
</feature>
<feature type="transmembrane region" description="Helical" evidence="9">
    <location>
        <begin position="219"/>
        <end position="239"/>
    </location>
</feature>
<dbReference type="GO" id="GO:0015153">
    <property type="term" value="F:rhamnose transmembrane transporter activity"/>
    <property type="evidence" value="ECO:0007669"/>
    <property type="project" value="InterPro"/>
</dbReference>
<feature type="transmembrane region" description="Helical" evidence="9">
    <location>
        <begin position="323"/>
        <end position="345"/>
    </location>
</feature>
<feature type="transmembrane region" description="Helical" evidence="9">
    <location>
        <begin position="102"/>
        <end position="122"/>
    </location>
</feature>
<feature type="transmembrane region" description="Helical" evidence="9">
    <location>
        <begin position="37"/>
        <end position="57"/>
    </location>
</feature>
<dbReference type="AlphaFoldDB" id="W7YGE8"/>
<organism evidence="10 11">
    <name type="scientific">Saccharicrinis fermentans DSM 9555 = JCM 21142</name>
    <dbReference type="NCBI Taxonomy" id="869213"/>
    <lineage>
        <taxon>Bacteria</taxon>
        <taxon>Pseudomonadati</taxon>
        <taxon>Bacteroidota</taxon>
        <taxon>Bacteroidia</taxon>
        <taxon>Marinilabiliales</taxon>
        <taxon>Marinilabiliaceae</taxon>
        <taxon>Saccharicrinis</taxon>
    </lineage>
</organism>
<reference evidence="10 11" key="1">
    <citation type="journal article" date="2014" name="Genome Announc.">
        <title>Draft Genome Sequence of Cytophaga fermentans JCM 21142T, a Facultative Anaerobe Isolated from Marine Mud.</title>
        <authorList>
            <person name="Starns D."/>
            <person name="Oshima K."/>
            <person name="Suda W."/>
            <person name="Iino T."/>
            <person name="Yuki M."/>
            <person name="Inoue J."/>
            <person name="Kitamura K."/>
            <person name="Iida T."/>
            <person name="Darby A."/>
            <person name="Hattori M."/>
            <person name="Ohkuma M."/>
        </authorList>
    </citation>
    <scope>NUCLEOTIDE SEQUENCE [LARGE SCALE GENOMIC DNA]</scope>
    <source>
        <strain evidence="10 11">JCM 21142</strain>
    </source>
</reference>
<dbReference type="GO" id="GO:0015293">
    <property type="term" value="F:symporter activity"/>
    <property type="evidence" value="ECO:0007669"/>
    <property type="project" value="UniProtKB-KW"/>
</dbReference>
<proteinExistence type="predicted"/>
<dbReference type="STRING" id="869213.GCA_000517085_00959"/>
<protein>
    <submittedName>
        <fullName evidence="10">L-rhamnose-H(+) transport protein</fullName>
    </submittedName>
</protein>
<dbReference type="GO" id="GO:0016020">
    <property type="term" value="C:membrane"/>
    <property type="evidence" value="ECO:0007669"/>
    <property type="project" value="InterPro"/>
</dbReference>
<dbReference type="RefSeq" id="WP_044213052.1">
    <property type="nucleotide sequence ID" value="NZ_BAMD01000024.1"/>
</dbReference>
<keyword evidence="3" id="KW-0997">Cell inner membrane</keyword>
<keyword evidence="11" id="KW-1185">Reference proteome</keyword>
<sequence>MISTNPILGTGLHSIGGMSAASCYMPFEKVKNWSWGVFWIIQSIFAWLIMPLLIGYLTVPDLYTVIISSPPAALWSAFLLGAVYGFGGLSFGYAIRNIGYSLTYTISIGISAVLGTIIPLIIKGELVEQFSKNGGGIVLLGMTVSILGVAMCGRAGFLKEQNISQSQSTSAFNMKKGLLLTIIAGALSAVWGLSLELGQPISDIAAQHGAGHFEGNAKLIVSSLGCLLTNLCWFINSTIKDGSIKALFNIKEIGKARYSKNFILSIMAGSMWYFQFFFYGLGHVRMGNFQFASWVLHMSMLIFFSYIIGVIMKEWKGVNKKTYTLLIIALCVLVSSFVIMTYGSYIGELNSQH</sequence>
<keyword evidence="1" id="KW-0813">Transport</keyword>
<keyword evidence="4" id="KW-0762">Sugar transport</keyword>
<keyword evidence="8 9" id="KW-0472">Membrane</keyword>
<evidence type="ECO:0000256" key="3">
    <source>
        <dbReference type="ARBA" id="ARBA00022519"/>
    </source>
</evidence>
<dbReference type="Proteomes" id="UP000019402">
    <property type="component" value="Unassembled WGS sequence"/>
</dbReference>
<dbReference type="Pfam" id="PF06379">
    <property type="entry name" value="RhaT"/>
    <property type="match status" value="1"/>
</dbReference>
<evidence type="ECO:0000256" key="9">
    <source>
        <dbReference type="SAM" id="Phobius"/>
    </source>
</evidence>
<evidence type="ECO:0000256" key="5">
    <source>
        <dbReference type="ARBA" id="ARBA00022692"/>
    </source>
</evidence>
<evidence type="ECO:0000256" key="4">
    <source>
        <dbReference type="ARBA" id="ARBA00022597"/>
    </source>
</evidence>
<dbReference type="eggNOG" id="ENOG502Z7ID">
    <property type="taxonomic scope" value="Bacteria"/>
</dbReference>
<dbReference type="InterPro" id="IPR004673">
    <property type="entry name" value="L-rhamnose-proton_sym_RhaT"/>
</dbReference>
<keyword evidence="5 9" id="KW-0812">Transmembrane</keyword>
<accession>W7YGE8</accession>
<dbReference type="OrthoDB" id="9790043at2"/>
<feature type="transmembrane region" description="Helical" evidence="9">
    <location>
        <begin position="260"/>
        <end position="279"/>
    </location>
</feature>
<evidence type="ECO:0000256" key="8">
    <source>
        <dbReference type="ARBA" id="ARBA00023136"/>
    </source>
</evidence>
<evidence type="ECO:0000256" key="1">
    <source>
        <dbReference type="ARBA" id="ARBA00022448"/>
    </source>
</evidence>
<feature type="transmembrane region" description="Helical" evidence="9">
    <location>
        <begin position="72"/>
        <end position="95"/>
    </location>
</feature>
<gene>
    <name evidence="10" type="ORF">JCM21142_52178</name>
</gene>
<evidence type="ECO:0000313" key="10">
    <source>
        <dbReference type="EMBL" id="GAF03501.1"/>
    </source>
</evidence>